<accession>A0ACD5V088</accession>
<dbReference type="EnsemblPlants" id="AVESA.00010b.r2.2DG0351600.1">
    <property type="protein sequence ID" value="AVESA.00010b.r2.2DG0351600.1.CDS"/>
    <property type="gene ID" value="AVESA.00010b.r2.2DG0351600"/>
</dbReference>
<reference evidence="1" key="1">
    <citation type="submission" date="2021-05" db="EMBL/GenBank/DDBJ databases">
        <authorList>
            <person name="Scholz U."/>
            <person name="Mascher M."/>
            <person name="Fiebig A."/>
        </authorList>
    </citation>
    <scope>NUCLEOTIDE SEQUENCE [LARGE SCALE GENOMIC DNA]</scope>
</reference>
<sequence>MATSDEQAEKEYADFEARVKRTIYIDHLSPLVTSQVIKAALSQCASVASVEFIVNYTIQYDIPAAALVELEDESQAKAAVDLMRDFPFIIGGMPRPVRAMHAKPEMFRDRPSWPGLKMEIHWVTEGDPEYDGMNKLKRLAKRQDAENMALVKNQLEEEKELAMQQQESLDESYKKYNMLEDIVRNGKIDNLARHYDMNLTHD</sequence>
<evidence type="ECO:0000313" key="2">
    <source>
        <dbReference type="Proteomes" id="UP001732700"/>
    </source>
</evidence>
<reference evidence="1" key="2">
    <citation type="submission" date="2025-09" db="UniProtKB">
        <authorList>
            <consortium name="EnsemblPlants"/>
        </authorList>
    </citation>
    <scope>IDENTIFICATION</scope>
</reference>
<keyword evidence="2" id="KW-1185">Reference proteome</keyword>
<proteinExistence type="predicted"/>
<organism evidence="1 2">
    <name type="scientific">Avena sativa</name>
    <name type="common">Oat</name>
    <dbReference type="NCBI Taxonomy" id="4498"/>
    <lineage>
        <taxon>Eukaryota</taxon>
        <taxon>Viridiplantae</taxon>
        <taxon>Streptophyta</taxon>
        <taxon>Embryophyta</taxon>
        <taxon>Tracheophyta</taxon>
        <taxon>Spermatophyta</taxon>
        <taxon>Magnoliopsida</taxon>
        <taxon>Liliopsida</taxon>
        <taxon>Poales</taxon>
        <taxon>Poaceae</taxon>
        <taxon>BOP clade</taxon>
        <taxon>Pooideae</taxon>
        <taxon>Poodae</taxon>
        <taxon>Poeae</taxon>
        <taxon>Poeae Chloroplast Group 1 (Aveneae type)</taxon>
        <taxon>Aveninae</taxon>
        <taxon>Avena</taxon>
    </lineage>
</organism>
<evidence type="ECO:0000313" key="1">
    <source>
        <dbReference type="EnsemblPlants" id="AVESA.00010b.r2.2DG0351600.1.CDS"/>
    </source>
</evidence>
<dbReference type="Proteomes" id="UP001732700">
    <property type="component" value="Chromosome 2D"/>
</dbReference>
<protein>
    <submittedName>
        <fullName evidence="1">Uncharacterized protein</fullName>
    </submittedName>
</protein>
<name>A0ACD5V088_AVESA</name>